<organism evidence="7 8">
    <name type="scientific">Fischerella thermalis CCMEE 5268</name>
    <dbReference type="NCBI Taxonomy" id="2019662"/>
    <lineage>
        <taxon>Bacteria</taxon>
        <taxon>Bacillati</taxon>
        <taxon>Cyanobacteriota</taxon>
        <taxon>Cyanophyceae</taxon>
        <taxon>Nostocales</taxon>
        <taxon>Hapalosiphonaceae</taxon>
        <taxon>Fischerella</taxon>
    </lineage>
</organism>
<feature type="transmembrane region" description="Helical" evidence="6">
    <location>
        <begin position="206"/>
        <end position="230"/>
    </location>
</feature>
<evidence type="ECO:0000313" key="8">
    <source>
        <dbReference type="Proteomes" id="UP000235025"/>
    </source>
</evidence>
<evidence type="ECO:0000256" key="4">
    <source>
        <dbReference type="ARBA" id="ARBA00022989"/>
    </source>
</evidence>
<keyword evidence="5 6" id="KW-0472">Membrane</keyword>
<dbReference type="PANTHER" id="PTHR21716">
    <property type="entry name" value="TRANSMEMBRANE PROTEIN"/>
    <property type="match status" value="1"/>
</dbReference>
<evidence type="ECO:0000313" key="7">
    <source>
        <dbReference type="EMBL" id="PLZ97304.1"/>
    </source>
</evidence>
<feature type="transmembrane region" description="Helical" evidence="6">
    <location>
        <begin position="5"/>
        <end position="20"/>
    </location>
</feature>
<dbReference type="Pfam" id="PF01594">
    <property type="entry name" value="AI-2E_transport"/>
    <property type="match status" value="1"/>
</dbReference>
<comment type="subcellular location">
    <subcellularLocation>
        <location evidence="1">Membrane</location>
        <topology evidence="1">Multi-pass membrane protein</topology>
    </subcellularLocation>
</comment>
<feature type="transmembrane region" description="Helical" evidence="6">
    <location>
        <begin position="262"/>
        <end position="280"/>
    </location>
</feature>
<evidence type="ECO:0000256" key="1">
    <source>
        <dbReference type="ARBA" id="ARBA00004141"/>
    </source>
</evidence>
<evidence type="ECO:0000256" key="6">
    <source>
        <dbReference type="SAM" id="Phobius"/>
    </source>
</evidence>
<protein>
    <submittedName>
        <fullName evidence="7">AI-2E family transporter</fullName>
    </submittedName>
</protein>
<dbReference type="GO" id="GO:0055085">
    <property type="term" value="P:transmembrane transport"/>
    <property type="evidence" value="ECO:0007669"/>
    <property type="project" value="TreeGrafter"/>
</dbReference>
<dbReference type="InterPro" id="IPR002549">
    <property type="entry name" value="AI-2E-like"/>
</dbReference>
<dbReference type="Proteomes" id="UP000235025">
    <property type="component" value="Unassembled WGS sequence"/>
</dbReference>
<feature type="transmembrane region" description="Helical" evidence="6">
    <location>
        <begin position="55"/>
        <end position="76"/>
    </location>
</feature>
<keyword evidence="4 6" id="KW-1133">Transmembrane helix</keyword>
<sequence length="340" mass="38700">MKFGQWIGLLVLIASIYILWQIRRLILLLFTAIVLATALNQLVRQLQKLRIIRSWAIFLSIFILLTFFFGFFWLIVPPFIEQFQQLLALIPTGVSRVQEWITYLENRFGGEYLDLPDINNFIQQIQPLVMQFFTRTLDLLTTSVTAALEFLLVLVLTLMLLANPQPYRNLFVRFFPSFYRQRVDEILSRCATGLESWTVGALIEMMFIATFSGISLSILQVPLVLAHAILAGLLNFIPNIGPTLSVVFPITVALLDAPWKAIAVLIVYIVIQNIESYWLTPTVMAKQVALLPAVTLSSQILFATLFGALGLLMAIPLTVIAKIWLEEVLFKDVLDKWRHA</sequence>
<accession>A0A2N6KE98</accession>
<gene>
    <name evidence="7" type="ORF">CEN50_15660</name>
</gene>
<comment type="similarity">
    <text evidence="2">Belongs to the autoinducer-2 exporter (AI-2E) (TC 2.A.86) family.</text>
</comment>
<comment type="caution">
    <text evidence="7">The sequence shown here is derived from an EMBL/GenBank/DDBJ whole genome shotgun (WGS) entry which is preliminary data.</text>
</comment>
<dbReference type="AlphaFoldDB" id="A0A2N6KE98"/>
<dbReference type="EMBL" id="NMQA01000182">
    <property type="protein sequence ID" value="PLZ97304.1"/>
    <property type="molecule type" value="Genomic_DNA"/>
</dbReference>
<keyword evidence="3 6" id="KW-0812">Transmembrane</keyword>
<dbReference type="PANTHER" id="PTHR21716:SF62">
    <property type="entry name" value="TRANSPORT PROTEIN YDBI-RELATED"/>
    <property type="match status" value="1"/>
</dbReference>
<evidence type="ECO:0000256" key="2">
    <source>
        <dbReference type="ARBA" id="ARBA00009773"/>
    </source>
</evidence>
<feature type="transmembrane region" description="Helical" evidence="6">
    <location>
        <begin position="139"/>
        <end position="161"/>
    </location>
</feature>
<name>A0A2N6KE98_9CYAN</name>
<dbReference type="GO" id="GO:0016020">
    <property type="term" value="C:membrane"/>
    <property type="evidence" value="ECO:0007669"/>
    <property type="project" value="UniProtKB-SubCell"/>
</dbReference>
<evidence type="ECO:0000256" key="5">
    <source>
        <dbReference type="ARBA" id="ARBA00023136"/>
    </source>
</evidence>
<feature type="transmembrane region" description="Helical" evidence="6">
    <location>
        <begin position="300"/>
        <end position="321"/>
    </location>
</feature>
<proteinExistence type="inferred from homology"/>
<evidence type="ECO:0000256" key="3">
    <source>
        <dbReference type="ARBA" id="ARBA00022692"/>
    </source>
</evidence>
<dbReference type="RefSeq" id="WP_102173798.1">
    <property type="nucleotide sequence ID" value="NZ_NMQA01000182.1"/>
</dbReference>
<feature type="transmembrane region" description="Helical" evidence="6">
    <location>
        <begin position="236"/>
        <end position="255"/>
    </location>
</feature>
<reference evidence="7 8" key="1">
    <citation type="submission" date="2017-07" db="EMBL/GenBank/DDBJ databases">
        <title>Genomes of Fischerella (Mastigocladus) sp. strains.</title>
        <authorList>
            <person name="Miller S.R."/>
        </authorList>
    </citation>
    <scope>NUCLEOTIDE SEQUENCE [LARGE SCALE GENOMIC DNA]</scope>
    <source>
        <strain evidence="7 8">CCMEE 5268</strain>
    </source>
</reference>
<feature type="transmembrane region" description="Helical" evidence="6">
    <location>
        <begin position="26"/>
        <end position="43"/>
    </location>
</feature>